<dbReference type="AlphaFoldDB" id="A0A1H4JD20"/>
<keyword evidence="4" id="KW-0472">Membrane</keyword>
<evidence type="ECO:0000256" key="4">
    <source>
        <dbReference type="ARBA" id="ARBA00023136"/>
    </source>
</evidence>
<dbReference type="Pfam" id="PF04228">
    <property type="entry name" value="Zn_peptidase"/>
    <property type="match status" value="1"/>
</dbReference>
<dbReference type="PANTHER" id="PTHR30168">
    <property type="entry name" value="PUTATIVE MEMBRANE PROTEIN YPFJ"/>
    <property type="match status" value="1"/>
</dbReference>
<dbReference type="EMBL" id="FNSO01000003">
    <property type="protein sequence ID" value="SEB44249.1"/>
    <property type="molecule type" value="Genomic_DNA"/>
</dbReference>
<name>A0A1H4JD20_9PSEU</name>
<evidence type="ECO:0000256" key="2">
    <source>
        <dbReference type="ARBA" id="ARBA00022692"/>
    </source>
</evidence>
<evidence type="ECO:0008006" key="7">
    <source>
        <dbReference type="Google" id="ProtNLM"/>
    </source>
</evidence>
<evidence type="ECO:0000256" key="3">
    <source>
        <dbReference type="ARBA" id="ARBA00022989"/>
    </source>
</evidence>
<keyword evidence="6" id="KW-1185">Reference proteome</keyword>
<dbReference type="GO" id="GO:0016020">
    <property type="term" value="C:membrane"/>
    <property type="evidence" value="ECO:0007669"/>
    <property type="project" value="UniProtKB-SubCell"/>
</dbReference>
<dbReference type="InterPro" id="IPR007343">
    <property type="entry name" value="Uncharacterised_pept_Zn_put"/>
</dbReference>
<dbReference type="PANTHER" id="PTHR30168:SF0">
    <property type="entry name" value="INNER MEMBRANE PROTEIN"/>
    <property type="match status" value="1"/>
</dbReference>
<comment type="subcellular location">
    <subcellularLocation>
        <location evidence="1">Membrane</location>
        <topology evidence="1">Single-pass membrane protein</topology>
    </subcellularLocation>
</comment>
<reference evidence="6" key="1">
    <citation type="submission" date="2016-10" db="EMBL/GenBank/DDBJ databases">
        <authorList>
            <person name="Varghese N."/>
            <person name="Submissions S."/>
        </authorList>
    </citation>
    <scope>NUCLEOTIDE SEQUENCE [LARGE SCALE GENOMIC DNA]</scope>
    <source>
        <strain evidence="6">DSM 44544</strain>
    </source>
</reference>
<sequence length="334" mass="34583">MTYLGTSLGAPVSATAAPRLVSIFRVRFDDDAGLDASEVQDLRGSGGGGGGIGGRVALGGGGLGIVGVIIYFVLSQLGGVSVPSGSDLGGGLGSVGSGQAVDNSKLASECKTGADANKNHDCAIVAVVNSVQDYWTQQFARSGSTYRKAPTNFFNGGVRTGCGSATSDTGPFYCPADSEVYIDLTFFDELKTRFGAQGGLFTEAYVLAHEYGHHVQNLLGTSRKGTGTGPTSGSVRLELQADCYAGVWANHASTTPTESGKPLITDVTQDDIDSALDTASRIGDDYIQEKLGGGQVDRSKFTHGTSAQRKKWFTTGFQTGEPARCDTFGTNNLG</sequence>
<evidence type="ECO:0000313" key="6">
    <source>
        <dbReference type="Proteomes" id="UP000199622"/>
    </source>
</evidence>
<accession>A0A1H4JD20</accession>
<proteinExistence type="predicted"/>
<organism evidence="5 6">
    <name type="scientific">Amycolatopsis tolypomycina</name>
    <dbReference type="NCBI Taxonomy" id="208445"/>
    <lineage>
        <taxon>Bacteria</taxon>
        <taxon>Bacillati</taxon>
        <taxon>Actinomycetota</taxon>
        <taxon>Actinomycetes</taxon>
        <taxon>Pseudonocardiales</taxon>
        <taxon>Pseudonocardiaceae</taxon>
        <taxon>Amycolatopsis</taxon>
    </lineage>
</organism>
<keyword evidence="3" id="KW-1133">Transmembrane helix</keyword>
<gene>
    <name evidence="5" type="ORF">SAMN04489727_1785</name>
</gene>
<dbReference type="STRING" id="208445.SAMN04489727_1785"/>
<protein>
    <recommendedName>
        <fullName evidence="7">Neutral zinc metallopeptidase</fullName>
    </recommendedName>
</protein>
<evidence type="ECO:0000256" key="1">
    <source>
        <dbReference type="ARBA" id="ARBA00004167"/>
    </source>
</evidence>
<keyword evidence="2" id="KW-0812">Transmembrane</keyword>
<evidence type="ECO:0000313" key="5">
    <source>
        <dbReference type="EMBL" id="SEB44249.1"/>
    </source>
</evidence>
<dbReference type="Proteomes" id="UP000199622">
    <property type="component" value="Unassembled WGS sequence"/>
</dbReference>